<evidence type="ECO:0000256" key="3">
    <source>
        <dbReference type="ARBA" id="ARBA00023080"/>
    </source>
</evidence>
<dbReference type="SUPFAM" id="SSF52309">
    <property type="entry name" value="N-(deoxy)ribosyltransferase-like"/>
    <property type="match status" value="1"/>
</dbReference>
<dbReference type="Ensembl" id="ENSCCNT00000020888.1">
    <property type="protein sequence ID" value="ENSCCNP00000016015.1"/>
    <property type="gene ID" value="ENSCCNG00000016361.1"/>
</dbReference>
<evidence type="ECO:0000256" key="1">
    <source>
        <dbReference type="ARBA" id="ARBA00011407"/>
    </source>
</evidence>
<keyword evidence="3 7" id="KW-0546">Nucleotide metabolism</keyword>
<comment type="similarity">
    <text evidence="7">Belongs to the 2'-deoxynucleoside 5'-phosphate N-hydrolase 1 family.</text>
</comment>
<accession>A0A8C0WRE1</accession>
<comment type="catalytic activity">
    <reaction evidence="7">
        <text>a purine 2'-deoxyribonucleoside 5'-phosphate + H2O = a purine nucleobase + 2-deoxy-D-ribose 5-phosphate</text>
        <dbReference type="Rhea" id="RHEA:51132"/>
        <dbReference type="ChEBI" id="CHEBI:15377"/>
        <dbReference type="ChEBI" id="CHEBI:26386"/>
        <dbReference type="ChEBI" id="CHEBI:62877"/>
        <dbReference type="ChEBI" id="CHEBI:142198"/>
    </reaction>
</comment>
<dbReference type="PANTHER" id="PTHR15364:SF0">
    <property type="entry name" value="2'-DEOXYNUCLEOSIDE 5'-PHOSPHATE N-HYDROLASE 1"/>
    <property type="match status" value="1"/>
</dbReference>
<feature type="binding site" description="in other chain" evidence="7">
    <location>
        <position position="108"/>
    </location>
    <ligand>
        <name>substrate</name>
        <note>ligand shared between homodimeric partners</note>
    </ligand>
</feature>
<dbReference type="EC" id="3.2.2.-" evidence="7"/>
<keyword evidence="4 7" id="KW-0326">Glycosidase</keyword>
<comment type="caution">
    <text evidence="7">Lacks conserved residue(s) required for the propagation of feature annotation.</text>
</comment>
<evidence type="ECO:0000313" key="8">
    <source>
        <dbReference type="Ensembl" id="ENSCCNP00000016015.1"/>
    </source>
</evidence>
<dbReference type="GO" id="GO:0042803">
    <property type="term" value="F:protein homodimerization activity"/>
    <property type="evidence" value="ECO:0007669"/>
    <property type="project" value="UniProtKB-UniRule"/>
</dbReference>
<keyword evidence="7" id="KW-0963">Cytoplasm</keyword>
<feature type="binding site" description="in other chain" evidence="7">
    <location>
        <position position="43"/>
    </location>
    <ligand>
        <name>substrate</name>
        <note>ligand shared between homodimeric partners</note>
    </ligand>
</feature>
<proteinExistence type="inferred from homology"/>
<evidence type="ECO:0000256" key="5">
    <source>
        <dbReference type="ARBA" id="ARBA00047460"/>
    </source>
</evidence>
<dbReference type="InterPro" id="IPR007710">
    <property type="entry name" value="Nucleoside_deoxyribTrfase"/>
</dbReference>
<organism evidence="8">
    <name type="scientific">Castor canadensis</name>
    <name type="common">American beaver</name>
    <dbReference type="NCBI Taxonomy" id="51338"/>
    <lineage>
        <taxon>Eukaryota</taxon>
        <taxon>Metazoa</taxon>
        <taxon>Chordata</taxon>
        <taxon>Craniata</taxon>
        <taxon>Vertebrata</taxon>
        <taxon>Euteleostomi</taxon>
        <taxon>Mammalia</taxon>
        <taxon>Eutheria</taxon>
        <taxon>Euarchontoglires</taxon>
        <taxon>Glires</taxon>
        <taxon>Rodentia</taxon>
        <taxon>Castorimorpha</taxon>
        <taxon>Castoridae</taxon>
        <taxon>Castor</taxon>
    </lineage>
</organism>
<dbReference type="GO" id="GO:0070694">
    <property type="term" value="F:5-hydroxymethyl-dUMP N-hydrolase activity"/>
    <property type="evidence" value="ECO:0007669"/>
    <property type="project" value="InterPro"/>
</dbReference>
<comment type="function">
    <text evidence="6">Part of a nucleotide salvage pathway that eliminates epigenetically modified 5-hydroxymethyl-dCMP (hmdCMP) in a two-step process entailing deamination to cytotoxic 5-hydroxymethyl-dUMP (hmdUMP), followed by its hydrolysis into 5-hydroxymethyluracil (hmU) and 2-deoxy-D-ribose 5-phosphate (deoxyribosephosphate). Catalyzes the second step in that pathway, the hydrolysis of the N-glycosidic bond in hmdUMP, degrading this cytotoxic nucleotide to avoid its genomic integration.</text>
</comment>
<comment type="subcellular location">
    <subcellularLocation>
        <location evidence="7">Cytoplasm</location>
    </subcellularLocation>
    <subcellularLocation>
        <location evidence="7">Nucleus</location>
    </subcellularLocation>
</comment>
<dbReference type="Gene3D" id="3.40.50.450">
    <property type="match status" value="1"/>
</dbReference>
<evidence type="ECO:0000256" key="4">
    <source>
        <dbReference type="ARBA" id="ARBA00023295"/>
    </source>
</evidence>
<comment type="catalytic activity">
    <reaction evidence="5">
        <text>5-hydroxymethyl-dUMP + H2O = 5-hydroxymethyluracil + 2-deoxy-D-ribose 5-phosphate</text>
        <dbReference type="Rhea" id="RHEA:77099"/>
        <dbReference type="ChEBI" id="CHEBI:15377"/>
        <dbReference type="ChEBI" id="CHEBI:16964"/>
        <dbReference type="ChEBI" id="CHEBI:62877"/>
        <dbReference type="ChEBI" id="CHEBI:90409"/>
    </reaction>
    <physiologicalReaction direction="left-to-right" evidence="5">
        <dbReference type="Rhea" id="RHEA:77100"/>
    </physiologicalReaction>
</comment>
<evidence type="ECO:0000256" key="7">
    <source>
        <dbReference type="HAMAP-Rule" id="MF_03036"/>
    </source>
</evidence>
<dbReference type="InterPro" id="IPR028607">
    <property type="entry name" value="DNPH1"/>
</dbReference>
<dbReference type="Pfam" id="PF05014">
    <property type="entry name" value="Nuc_deoxyrib_tr"/>
    <property type="match status" value="1"/>
</dbReference>
<dbReference type="AlphaFoldDB" id="A0A8C0WRE1"/>
<gene>
    <name evidence="8" type="primary">Dnph1</name>
    <name evidence="7" type="synonym">DNPH1</name>
    <name evidence="7" type="synonym">RCL</name>
</gene>
<dbReference type="GO" id="GO:0006195">
    <property type="term" value="P:purine nucleotide catabolic process"/>
    <property type="evidence" value="ECO:0007669"/>
    <property type="project" value="UniProtKB-ARBA"/>
</dbReference>
<sequence>MAAAMAAAGPRGGGKLVERGAPGRRALYFCGSIRGGREDQALYARIVSRLRRFGAVLTEHVAAAELGERGEEAAGGDRFIHERDLAWLQQADVVVAEVTQPSLGVGYELGRAVVLNKQILCLFRPRSGRGEHPCPRWAPLPLWLSVDPPVSSLVALSTALSLVNWGWELRSLEDSFAFTPSQHFQP</sequence>
<dbReference type="HAMAP" id="MF_03036">
    <property type="entry name" value="Nuc_phosphate_hydrolase"/>
    <property type="match status" value="1"/>
</dbReference>
<comment type="subunit">
    <text evidence="1 7">Monomer and homodimer.</text>
</comment>
<evidence type="ECO:0000256" key="2">
    <source>
        <dbReference type="ARBA" id="ARBA00022801"/>
    </source>
</evidence>
<name>A0A8C0WRE1_CASCN</name>
<dbReference type="GO" id="GO:0005737">
    <property type="term" value="C:cytoplasm"/>
    <property type="evidence" value="ECO:0007669"/>
    <property type="project" value="UniProtKB-SubCell"/>
</dbReference>
<dbReference type="InterPro" id="IPR051239">
    <property type="entry name" value="2'-dNMP_N-hydrolase"/>
</dbReference>
<evidence type="ECO:0000256" key="6">
    <source>
        <dbReference type="ARBA" id="ARBA00057727"/>
    </source>
</evidence>
<dbReference type="GO" id="GO:0009159">
    <property type="term" value="P:deoxyribonucleoside monophosphate catabolic process"/>
    <property type="evidence" value="ECO:0007669"/>
    <property type="project" value="InterPro"/>
</dbReference>
<feature type="binding site" description="in other chain" evidence="7">
    <location>
        <begin position="28"/>
        <end position="34"/>
    </location>
    <ligand>
        <name>substrate</name>
        <note>ligand shared between homodimeric partners</note>
    </ligand>
</feature>
<keyword evidence="7" id="KW-0539">Nucleus</keyword>
<dbReference type="GO" id="GO:0009116">
    <property type="term" value="P:nucleoside metabolic process"/>
    <property type="evidence" value="ECO:0007669"/>
    <property type="project" value="UniProtKB-UniRule"/>
</dbReference>
<keyword evidence="2 7" id="KW-0378">Hydrolase</keyword>
<protein>
    <recommendedName>
        <fullName evidence="7">2'-deoxynucleoside 5'-phosphate N-hydrolase 1</fullName>
        <ecNumber evidence="7">3.2.2.-</ecNumber>
    </recommendedName>
    <alternativeName>
        <fullName evidence="7">c-Myc-responsive protein RCL</fullName>
    </alternativeName>
</protein>
<dbReference type="GO" id="GO:0005634">
    <property type="term" value="C:nucleus"/>
    <property type="evidence" value="ECO:0007669"/>
    <property type="project" value="UniProtKB-SubCell"/>
</dbReference>
<dbReference type="FunFam" id="3.40.50.450:FF:000019">
    <property type="entry name" value="2'-deoxynucleoside 5'-phosphate N-hydrolase 1"/>
    <property type="match status" value="1"/>
</dbReference>
<comment type="function">
    <text evidence="7">Catalyzes the cleavage of the N-glycosidic bond of deoxyribonucleoside 5'-monophosphates to yield deoxyribose 5-phosphate and a purine or pyrimidine base. Deoxyribonucleoside 5'-monophosphates containing purine bases are preferred to those containing pyrimidine bases.</text>
</comment>
<reference evidence="8" key="1">
    <citation type="submission" date="2023-09" db="UniProtKB">
        <authorList>
            <consortium name="Ensembl"/>
        </authorList>
    </citation>
    <scope>IDENTIFICATION</scope>
</reference>
<comment type="catalytic activity">
    <reaction evidence="7">
        <text>a pyrimidine 2'-deoxyribonucleoside 5'-phosphate + H2O = a pyrimidine nucleobase + 2-deoxy-D-ribose 5-phosphate</text>
        <dbReference type="Rhea" id="RHEA:57852"/>
        <dbReference type="ChEBI" id="CHEBI:15377"/>
        <dbReference type="ChEBI" id="CHEBI:26432"/>
        <dbReference type="ChEBI" id="CHEBI:62877"/>
        <dbReference type="ChEBI" id="CHEBI:142209"/>
    </reaction>
</comment>
<dbReference type="PANTHER" id="PTHR15364">
    <property type="entry name" value="2'-DEOXYNUCLEOSIDE 5'-PHOSPHATE N-HYDROLASE 1"/>
    <property type="match status" value="1"/>
</dbReference>